<evidence type="ECO:0000313" key="9">
    <source>
        <dbReference type="Proteomes" id="UP000823757"/>
    </source>
</evidence>
<accession>A0A9D9IPB8</accession>
<dbReference type="PROSITE" id="PS51257">
    <property type="entry name" value="PROKAR_LIPOPROTEIN"/>
    <property type="match status" value="1"/>
</dbReference>
<feature type="domain" description="SusD-like N-terminal" evidence="7">
    <location>
        <begin position="85"/>
        <end position="208"/>
    </location>
</feature>
<dbReference type="SUPFAM" id="SSF48452">
    <property type="entry name" value="TPR-like"/>
    <property type="match status" value="1"/>
</dbReference>
<gene>
    <name evidence="8" type="ORF">IAB91_08600</name>
</gene>
<comment type="similarity">
    <text evidence="2">Belongs to the SusD family.</text>
</comment>
<reference evidence="8" key="2">
    <citation type="journal article" date="2021" name="PeerJ">
        <title>Extensive microbial diversity within the chicken gut microbiome revealed by metagenomics and culture.</title>
        <authorList>
            <person name="Gilroy R."/>
            <person name="Ravi A."/>
            <person name="Getino M."/>
            <person name="Pursley I."/>
            <person name="Horton D.L."/>
            <person name="Alikhan N.F."/>
            <person name="Baker D."/>
            <person name="Gharbi K."/>
            <person name="Hall N."/>
            <person name="Watson M."/>
            <person name="Adriaenssens E.M."/>
            <person name="Foster-Nyarko E."/>
            <person name="Jarju S."/>
            <person name="Secka A."/>
            <person name="Antonio M."/>
            <person name="Oren A."/>
            <person name="Chaudhuri R.R."/>
            <person name="La Ragione R."/>
            <person name="Hildebrand F."/>
            <person name="Pallen M.J."/>
        </authorList>
    </citation>
    <scope>NUCLEOTIDE SEQUENCE</scope>
    <source>
        <strain evidence="8">B1-13419</strain>
    </source>
</reference>
<dbReference type="Gene3D" id="1.25.40.390">
    <property type="match status" value="1"/>
</dbReference>
<dbReference type="GO" id="GO:0009279">
    <property type="term" value="C:cell outer membrane"/>
    <property type="evidence" value="ECO:0007669"/>
    <property type="project" value="UniProtKB-SubCell"/>
</dbReference>
<keyword evidence="4" id="KW-0472">Membrane</keyword>
<feature type="domain" description="RagB/SusD" evidence="6">
    <location>
        <begin position="371"/>
        <end position="457"/>
    </location>
</feature>
<evidence type="ECO:0000256" key="2">
    <source>
        <dbReference type="ARBA" id="ARBA00006275"/>
    </source>
</evidence>
<keyword evidence="5" id="KW-0998">Cell outer membrane</keyword>
<evidence type="ECO:0000259" key="6">
    <source>
        <dbReference type="Pfam" id="PF07980"/>
    </source>
</evidence>
<proteinExistence type="inferred from homology"/>
<dbReference type="Gene3D" id="2.20.20.130">
    <property type="match status" value="1"/>
</dbReference>
<keyword evidence="3" id="KW-0732">Signal</keyword>
<evidence type="ECO:0000256" key="3">
    <source>
        <dbReference type="ARBA" id="ARBA00022729"/>
    </source>
</evidence>
<name>A0A9D9IPB8_9BACT</name>
<dbReference type="InterPro" id="IPR011990">
    <property type="entry name" value="TPR-like_helical_dom_sf"/>
</dbReference>
<evidence type="ECO:0000259" key="7">
    <source>
        <dbReference type="Pfam" id="PF14322"/>
    </source>
</evidence>
<evidence type="ECO:0000256" key="1">
    <source>
        <dbReference type="ARBA" id="ARBA00004442"/>
    </source>
</evidence>
<sequence length="492" mass="55594">MTHNRIYIIGLLFAVLMTTAGCRGWLTVDSEDRIMEEELFKNTDGFYTALNGIYVDLVNENLYSGTFGPSDPDILAQYYNTSADNHMDGSLALYQNEAKRLAVSNAWTRAYLMILNANKIIEHCESGRGSVLNDTDYNIIKGECLGLRALLHFELFRYFGPVYTVSPGADAIPYMDVSDPQVKPVLKATEAAEKILNDLETAEGLLAASDPVRTLGKNETDSGNRNLYSYRNLRFNYFAVKALAARVNMYLGYSANKEEALRLAEEVISEARDFFPFSTRDEVTGQAATGAVVESAEDRILSSDVLFAVYNVHRGEDIYEAYFSNSLEATNLLAISANGYRNMYPEESDLRTYQWESTKDVLGNDIMSFIKYEAMEVDGKNYPYMIPVLRMSEMYLIAAECYADNGNDDLAYARLNTVRNARQTSSVSSNILSNIESEYIREFVGEGQLFWYYKRNNMQSIPALYDRSRPNISISTANYLFELPQSEDGFRD</sequence>
<dbReference type="Gene3D" id="1.25.40.900">
    <property type="match status" value="1"/>
</dbReference>
<dbReference type="AlphaFoldDB" id="A0A9D9IPB8"/>
<comment type="caution">
    <text evidence="8">The sequence shown here is derived from an EMBL/GenBank/DDBJ whole genome shotgun (WGS) entry which is preliminary data.</text>
</comment>
<dbReference type="InterPro" id="IPR012944">
    <property type="entry name" value="SusD_RagB_dom"/>
</dbReference>
<organism evidence="8 9">
    <name type="scientific">Candidatus Cryptobacteroides faecigallinarum</name>
    <dbReference type="NCBI Taxonomy" id="2840763"/>
    <lineage>
        <taxon>Bacteria</taxon>
        <taxon>Pseudomonadati</taxon>
        <taxon>Bacteroidota</taxon>
        <taxon>Bacteroidia</taxon>
        <taxon>Bacteroidales</taxon>
        <taxon>Candidatus Cryptobacteroides</taxon>
    </lineage>
</organism>
<dbReference type="Pfam" id="PF07980">
    <property type="entry name" value="SusD_RagB"/>
    <property type="match status" value="1"/>
</dbReference>
<evidence type="ECO:0000313" key="8">
    <source>
        <dbReference type="EMBL" id="MBO8475333.1"/>
    </source>
</evidence>
<protein>
    <submittedName>
        <fullName evidence="8">RagB/SusD family nutrient uptake outer membrane protein</fullName>
    </submittedName>
</protein>
<dbReference type="Proteomes" id="UP000823757">
    <property type="component" value="Unassembled WGS sequence"/>
</dbReference>
<dbReference type="EMBL" id="JADIMD010000124">
    <property type="protein sequence ID" value="MBO8475333.1"/>
    <property type="molecule type" value="Genomic_DNA"/>
</dbReference>
<evidence type="ECO:0000256" key="4">
    <source>
        <dbReference type="ARBA" id="ARBA00023136"/>
    </source>
</evidence>
<comment type="subcellular location">
    <subcellularLocation>
        <location evidence="1">Cell outer membrane</location>
    </subcellularLocation>
</comment>
<reference evidence="8" key="1">
    <citation type="submission" date="2020-10" db="EMBL/GenBank/DDBJ databases">
        <authorList>
            <person name="Gilroy R."/>
        </authorList>
    </citation>
    <scope>NUCLEOTIDE SEQUENCE</scope>
    <source>
        <strain evidence="8">B1-13419</strain>
    </source>
</reference>
<dbReference type="InterPro" id="IPR033985">
    <property type="entry name" value="SusD-like_N"/>
</dbReference>
<dbReference type="Pfam" id="PF14322">
    <property type="entry name" value="SusD-like_3"/>
    <property type="match status" value="1"/>
</dbReference>
<evidence type="ECO:0000256" key="5">
    <source>
        <dbReference type="ARBA" id="ARBA00023237"/>
    </source>
</evidence>